<organism evidence="2 3">
    <name type="scientific">Thalassiosira oceanica</name>
    <name type="common">Marine diatom</name>
    <dbReference type="NCBI Taxonomy" id="159749"/>
    <lineage>
        <taxon>Eukaryota</taxon>
        <taxon>Sar</taxon>
        <taxon>Stramenopiles</taxon>
        <taxon>Ochrophyta</taxon>
        <taxon>Bacillariophyta</taxon>
        <taxon>Coscinodiscophyceae</taxon>
        <taxon>Thalassiosirophycidae</taxon>
        <taxon>Thalassiosirales</taxon>
        <taxon>Thalassiosiraceae</taxon>
        <taxon>Thalassiosira</taxon>
    </lineage>
</organism>
<name>K0SDN5_THAOC</name>
<evidence type="ECO:0000313" key="2">
    <source>
        <dbReference type="EMBL" id="EJK59076.1"/>
    </source>
</evidence>
<dbReference type="Proteomes" id="UP000266841">
    <property type="component" value="Unassembled WGS sequence"/>
</dbReference>
<comment type="similarity">
    <text evidence="1">Belongs to the Mo25 family.</text>
</comment>
<dbReference type="eggNOG" id="KOG1566">
    <property type="taxonomic scope" value="Eukaryota"/>
</dbReference>
<dbReference type="Gene3D" id="1.25.10.10">
    <property type="entry name" value="Leucine-rich Repeat Variant"/>
    <property type="match status" value="1"/>
</dbReference>
<comment type="caution">
    <text evidence="2">The sequence shown here is derived from an EMBL/GenBank/DDBJ whole genome shotgun (WGS) entry which is preliminary data.</text>
</comment>
<dbReference type="InterPro" id="IPR013878">
    <property type="entry name" value="Mo25"/>
</dbReference>
<dbReference type="InterPro" id="IPR016024">
    <property type="entry name" value="ARM-type_fold"/>
</dbReference>
<dbReference type="OrthoDB" id="609103at2759"/>
<dbReference type="InterPro" id="IPR011989">
    <property type="entry name" value="ARM-like"/>
</dbReference>
<reference evidence="2 3" key="1">
    <citation type="journal article" date="2012" name="Genome Biol.">
        <title>Genome and low-iron response of an oceanic diatom adapted to chronic iron limitation.</title>
        <authorList>
            <person name="Lommer M."/>
            <person name="Specht M."/>
            <person name="Roy A.S."/>
            <person name="Kraemer L."/>
            <person name="Andreson R."/>
            <person name="Gutowska M.A."/>
            <person name="Wolf J."/>
            <person name="Bergner S.V."/>
            <person name="Schilhabel M.B."/>
            <person name="Klostermeier U.C."/>
            <person name="Beiko R.G."/>
            <person name="Rosenstiel P."/>
            <person name="Hippler M."/>
            <person name="Laroche J."/>
        </authorList>
    </citation>
    <scope>NUCLEOTIDE SEQUENCE [LARGE SCALE GENOMIC DNA]</scope>
    <source>
        <strain evidence="2 3">CCMP1005</strain>
    </source>
</reference>
<dbReference type="GO" id="GO:0043539">
    <property type="term" value="F:protein serine/threonine kinase activator activity"/>
    <property type="evidence" value="ECO:0007669"/>
    <property type="project" value="TreeGrafter"/>
</dbReference>
<sequence length="443" mass="48615">MPESLAFGWLKKLGPNPKSPPSSGNASVSLSLNTPTIESCSDVPTLVEGVADDFAALKAAAGADGAVESIGGACDNLKVHRLDLTSRLDRIKTLLYEERSASTQAASTTGKINLNWSPTMAVSTFKAFATDDLITGLLQNLSMLPFEARKSISAIFNYLLVCGLEGLDARQFASVSTAFASYVHSNATLIIKHLVKAHYCKSTSKGGDGCVDITLLCGSMLRSSLRHANIYTWITNDENCEQLVYPFLDGYVHNPNFDVCSDALETVRVLLTGSVTTPTTPETSETEEYRNRMDAIASDFLSRKYDDIIGCRINKKCLSTKASYITRRMSLQLLSTILLKRTNYNVMMLYITSADNLVTILCLLRDPSPHISMDSFQVFKIFVANPNKPPEVVKILYDNKTKLVAYLDGLHKDREKSDEQFRDEKGLIVSTLEALQIEGTLSG</sequence>
<evidence type="ECO:0000313" key="3">
    <source>
        <dbReference type="Proteomes" id="UP000266841"/>
    </source>
</evidence>
<evidence type="ECO:0000256" key="1">
    <source>
        <dbReference type="ARBA" id="ARBA00011012"/>
    </source>
</evidence>
<keyword evidence="3" id="KW-1185">Reference proteome</keyword>
<dbReference type="Pfam" id="PF08569">
    <property type="entry name" value="Mo25"/>
    <property type="match status" value="2"/>
</dbReference>
<dbReference type="EMBL" id="AGNL01023690">
    <property type="protein sequence ID" value="EJK59076.1"/>
    <property type="molecule type" value="Genomic_DNA"/>
</dbReference>
<dbReference type="PANTHER" id="PTHR10182:SF3">
    <property type="entry name" value="PROTEIN MO25"/>
    <property type="match status" value="1"/>
</dbReference>
<dbReference type="GO" id="GO:0035556">
    <property type="term" value="P:intracellular signal transduction"/>
    <property type="evidence" value="ECO:0007669"/>
    <property type="project" value="TreeGrafter"/>
</dbReference>
<accession>K0SDN5</accession>
<protein>
    <submittedName>
        <fullName evidence="2">Uncharacterized protein</fullName>
    </submittedName>
</protein>
<gene>
    <name evidence="2" type="ORF">THAOC_20744</name>
</gene>
<dbReference type="SUPFAM" id="SSF48371">
    <property type="entry name" value="ARM repeat"/>
    <property type="match status" value="1"/>
</dbReference>
<dbReference type="AlphaFoldDB" id="K0SDN5"/>
<dbReference type="PANTHER" id="PTHR10182">
    <property type="entry name" value="CALCIUM-BINDING PROTEIN 39-RELATED"/>
    <property type="match status" value="1"/>
</dbReference>
<proteinExistence type="inferred from homology"/>
<dbReference type="OMA" id="NDENCEQ"/>